<organism evidence="1 2">
    <name type="scientific">Microcoleus anatoxicus PTRS2</name>
    <dbReference type="NCBI Taxonomy" id="2705321"/>
    <lineage>
        <taxon>Bacteria</taxon>
        <taxon>Bacillati</taxon>
        <taxon>Cyanobacteriota</taxon>
        <taxon>Cyanophyceae</taxon>
        <taxon>Oscillatoriophycideae</taxon>
        <taxon>Oscillatoriales</taxon>
        <taxon>Microcoleaceae</taxon>
        <taxon>Microcoleus</taxon>
        <taxon>Microcoleus anatoxicus</taxon>
    </lineage>
</organism>
<dbReference type="InterPro" id="IPR025449">
    <property type="entry name" value="JetB"/>
</dbReference>
<protein>
    <submittedName>
        <fullName evidence="1">DUF4194 domain-containing protein</fullName>
    </submittedName>
</protein>
<keyword evidence="2" id="KW-1185">Reference proteome</keyword>
<evidence type="ECO:0000313" key="2">
    <source>
        <dbReference type="Proteomes" id="UP001384579"/>
    </source>
</evidence>
<evidence type="ECO:0000313" key="1">
    <source>
        <dbReference type="EMBL" id="MEK0188540.1"/>
    </source>
</evidence>
<dbReference type="Proteomes" id="UP001384579">
    <property type="component" value="Unassembled WGS sequence"/>
</dbReference>
<dbReference type="Pfam" id="PF13835">
    <property type="entry name" value="DUF4194"/>
    <property type="match status" value="1"/>
</dbReference>
<comment type="caution">
    <text evidence="1">The sequence shown here is derived from an EMBL/GenBank/DDBJ whole genome shotgun (WGS) entry which is preliminary data.</text>
</comment>
<name>A0ABU8YW52_9CYAN</name>
<accession>A0ABU8YW52</accession>
<reference evidence="1 2" key="1">
    <citation type="journal article" date="2020" name="Harmful Algae">
        <title>Molecular and morphological characterization of a novel dihydroanatoxin-a producing Microcoleus species (cyanobacteria) from the Russian River, California, USA.</title>
        <authorList>
            <person name="Conklin K.Y."/>
            <person name="Stancheva R."/>
            <person name="Otten T.G."/>
            <person name="Fadness R."/>
            <person name="Boyer G.L."/>
            <person name="Read B."/>
            <person name="Zhang X."/>
            <person name="Sheath R.G."/>
        </authorList>
    </citation>
    <scope>NUCLEOTIDE SEQUENCE [LARGE SCALE GENOMIC DNA]</scope>
    <source>
        <strain evidence="1 2">PTRS2</strain>
    </source>
</reference>
<dbReference type="RefSeq" id="WP_340524638.1">
    <property type="nucleotide sequence ID" value="NZ_JBBLXS010000655.1"/>
</dbReference>
<gene>
    <name evidence="1" type="ORF">WMG39_27385</name>
</gene>
<dbReference type="EMBL" id="JBBLXS010000655">
    <property type="protein sequence ID" value="MEK0188540.1"/>
    <property type="molecule type" value="Genomic_DNA"/>
</dbReference>
<sequence>MMTNEIIASYAPAIIKLLQGILYEDDGDWGKLLNNEKNVREYFGKIGLRLYLDEAEGYAYLQQPDGDDGDEEAKKLPRLVKRVPLSYEVTVLCVLLREKLLEFNNSTSDSTRCIVSKHEIHDLMRQFFPEQTDDQKLLKKFDESINRVVKLHFLKELKNTEGESYEIRRILKAKIPAEKLTEIKKGLEAYDRSNV</sequence>
<proteinExistence type="predicted"/>